<keyword evidence="3" id="KW-1185">Reference proteome</keyword>
<keyword evidence="1" id="KW-0472">Membrane</keyword>
<name>A0A1I1MZQ5_9BACT</name>
<dbReference type="EMBL" id="FOLQ01000002">
    <property type="protein sequence ID" value="SFC90867.1"/>
    <property type="molecule type" value="Genomic_DNA"/>
</dbReference>
<gene>
    <name evidence="2" type="ORF">SAMN05216167_102788</name>
</gene>
<dbReference type="STRING" id="662367.SAMN05216167_102788"/>
<dbReference type="AlphaFoldDB" id="A0A1I1MZQ5"/>
<dbReference type="Proteomes" id="UP000198598">
    <property type="component" value="Unassembled WGS sequence"/>
</dbReference>
<feature type="transmembrane region" description="Helical" evidence="1">
    <location>
        <begin position="7"/>
        <end position="27"/>
    </location>
</feature>
<feature type="transmembrane region" description="Helical" evidence="1">
    <location>
        <begin position="33"/>
        <end position="50"/>
    </location>
</feature>
<proteinExistence type="predicted"/>
<keyword evidence="1" id="KW-1133">Transmembrane helix</keyword>
<dbReference type="OrthoDB" id="9939224at2"/>
<accession>A0A1I1MZQ5</accession>
<keyword evidence="1" id="KW-0812">Transmembrane</keyword>
<evidence type="ECO:0000313" key="3">
    <source>
        <dbReference type="Proteomes" id="UP000198598"/>
    </source>
</evidence>
<evidence type="ECO:0000313" key="2">
    <source>
        <dbReference type="EMBL" id="SFC90867.1"/>
    </source>
</evidence>
<organism evidence="2 3">
    <name type="scientific">Spirosoma endophyticum</name>
    <dbReference type="NCBI Taxonomy" id="662367"/>
    <lineage>
        <taxon>Bacteria</taxon>
        <taxon>Pseudomonadati</taxon>
        <taxon>Bacteroidota</taxon>
        <taxon>Cytophagia</taxon>
        <taxon>Cytophagales</taxon>
        <taxon>Cytophagaceae</taxon>
        <taxon>Spirosoma</taxon>
    </lineage>
</organism>
<sequence>MDLAKALLLFSFFVFSVFCVNGIQWLLNQPSDLLVIAAGLTVILYGWISLKTKAFTKNPFK</sequence>
<reference evidence="2 3" key="1">
    <citation type="submission" date="2016-10" db="EMBL/GenBank/DDBJ databases">
        <authorList>
            <person name="de Groot N.N."/>
        </authorList>
    </citation>
    <scope>NUCLEOTIDE SEQUENCE [LARGE SCALE GENOMIC DNA]</scope>
    <source>
        <strain evidence="2 3">DSM 26130</strain>
    </source>
</reference>
<protein>
    <submittedName>
        <fullName evidence="2">Uncharacterized protein</fullName>
    </submittedName>
</protein>
<evidence type="ECO:0000256" key="1">
    <source>
        <dbReference type="SAM" id="Phobius"/>
    </source>
</evidence>
<dbReference type="RefSeq" id="WP_093824993.1">
    <property type="nucleotide sequence ID" value="NZ_FOLQ01000002.1"/>
</dbReference>